<keyword evidence="1" id="KW-0812">Transmembrane</keyword>
<dbReference type="RefSeq" id="WP_166063262.1">
    <property type="nucleotide sequence ID" value="NZ_CP049889.1"/>
</dbReference>
<accession>A0A6G7WJ52</accession>
<name>A0A6G7WJ52_9LACT</name>
<keyword evidence="1" id="KW-1133">Transmembrane helix</keyword>
<evidence type="ECO:0000313" key="2">
    <source>
        <dbReference type="EMBL" id="QIK52198.1"/>
    </source>
</evidence>
<feature type="transmembrane region" description="Helical" evidence="1">
    <location>
        <begin position="76"/>
        <end position="95"/>
    </location>
</feature>
<dbReference type="Pfam" id="PF19845">
    <property type="entry name" value="DUF6320"/>
    <property type="match status" value="1"/>
</dbReference>
<dbReference type="AlphaFoldDB" id="A0A6G7WJ52"/>
<dbReference type="EMBL" id="CP049889">
    <property type="protein sequence ID" value="QIK52198.1"/>
    <property type="molecule type" value="Genomic_DNA"/>
</dbReference>
<dbReference type="KEGG" id="jpo:G7058_09210"/>
<keyword evidence="3" id="KW-1185">Reference proteome</keyword>
<evidence type="ECO:0000256" key="1">
    <source>
        <dbReference type="SAM" id="Phobius"/>
    </source>
</evidence>
<keyword evidence="1" id="KW-0472">Membrane</keyword>
<dbReference type="GeneID" id="94553461"/>
<reference evidence="2 3" key="1">
    <citation type="journal article" date="2017" name="Int. J. Syst. Evol. Microbiol.">
        <title>Jeotgalibaca porci sp. nov. and Jeotgalibaca arthritidis sp. nov., isolated from pigs, and emended description of the genus Jeotgalibaca.</title>
        <authorList>
            <person name="Zamora L."/>
            <person name="Perez-Sancho M."/>
            <person name="Dominguez L."/>
            <person name="Fernandez-Garayzabal J.F."/>
            <person name="Vela A.I."/>
        </authorList>
    </citation>
    <scope>NUCLEOTIDE SEQUENCE [LARGE SCALE GENOMIC DNA]</scope>
    <source>
        <strain evidence="2 3">CCUG 69148</strain>
    </source>
</reference>
<evidence type="ECO:0000313" key="3">
    <source>
        <dbReference type="Proteomes" id="UP000501830"/>
    </source>
</evidence>
<feature type="transmembrane region" description="Helical" evidence="1">
    <location>
        <begin position="159"/>
        <end position="182"/>
    </location>
</feature>
<sequence length="220" mass="25097">MRKCDNCQVEIKGNWELCPLCELPLDLDQKVVASSYPEVSLKYDKRSITKWLSILSIVIIFVTLALGLIWQGRIQWLQASLFGIMTMWLVVLIILRKRRNVAKSILYLLITLSLLCIYLDYLIGWTGWSTTFAVPIICSASISGLFIAAYFMKMRVSDYVLYLVAAAILGLVPILFLLFNLVTTVIPSWISIGLSALMLVIIFIFRGSDMLREVQKRMFI</sequence>
<gene>
    <name evidence="2" type="ORF">G7058_09210</name>
</gene>
<organism evidence="2 3">
    <name type="scientific">Jeotgalibaca porci</name>
    <dbReference type="NCBI Taxonomy" id="1868793"/>
    <lineage>
        <taxon>Bacteria</taxon>
        <taxon>Bacillati</taxon>
        <taxon>Bacillota</taxon>
        <taxon>Bacilli</taxon>
        <taxon>Lactobacillales</taxon>
        <taxon>Carnobacteriaceae</taxon>
        <taxon>Jeotgalibaca</taxon>
    </lineage>
</organism>
<feature type="transmembrane region" description="Helical" evidence="1">
    <location>
        <begin position="132"/>
        <end position="152"/>
    </location>
</feature>
<proteinExistence type="predicted"/>
<feature type="transmembrane region" description="Helical" evidence="1">
    <location>
        <begin position="51"/>
        <end position="70"/>
    </location>
</feature>
<dbReference type="Proteomes" id="UP000501830">
    <property type="component" value="Chromosome"/>
</dbReference>
<feature type="transmembrane region" description="Helical" evidence="1">
    <location>
        <begin position="107"/>
        <end position="126"/>
    </location>
</feature>
<feature type="transmembrane region" description="Helical" evidence="1">
    <location>
        <begin position="188"/>
        <end position="208"/>
    </location>
</feature>
<dbReference type="InterPro" id="IPR046283">
    <property type="entry name" value="DUF6320"/>
</dbReference>
<protein>
    <submittedName>
        <fullName evidence="2">DUF2089 domain-containing protein</fullName>
    </submittedName>
</protein>